<dbReference type="InterPro" id="IPR000524">
    <property type="entry name" value="Tscrpt_reg_HTH_GntR"/>
</dbReference>
<dbReference type="SUPFAM" id="SSF46785">
    <property type="entry name" value="Winged helix' DNA-binding domain"/>
    <property type="match status" value="1"/>
</dbReference>
<evidence type="ECO:0000313" key="4">
    <source>
        <dbReference type="EMBL" id="ATZ25193.1"/>
    </source>
</evidence>
<dbReference type="PRINTS" id="PR00035">
    <property type="entry name" value="HTHGNTR"/>
</dbReference>
<dbReference type="GO" id="GO:0003700">
    <property type="term" value="F:DNA-binding transcription factor activity"/>
    <property type="evidence" value="ECO:0007669"/>
    <property type="project" value="InterPro"/>
</dbReference>
<dbReference type="Gene3D" id="3.40.1410.10">
    <property type="entry name" value="Chorismate lyase-like"/>
    <property type="match status" value="1"/>
</dbReference>
<accession>A0A2K8PHF0</accession>
<dbReference type="Pfam" id="PF00392">
    <property type="entry name" value="GntR"/>
    <property type="match status" value="1"/>
</dbReference>
<dbReference type="Proteomes" id="UP000231791">
    <property type="component" value="Chromosome"/>
</dbReference>
<dbReference type="PROSITE" id="PS50949">
    <property type="entry name" value="HTH_GNTR"/>
    <property type="match status" value="1"/>
</dbReference>
<reference evidence="4 5" key="1">
    <citation type="submission" date="2017-11" db="EMBL/GenBank/DDBJ databases">
        <title>Complete genome sequence of Streptomyces lavendulae subsp. lavendulae CCM 3239 (formerly 'Streptomyces aureofaciens CCM 3239'), the producer of the angucycline-type antibiotic auricin.</title>
        <authorList>
            <person name="Busche T."/>
            <person name="Novakova R."/>
            <person name="Al'Dilaimi A."/>
            <person name="Homerova D."/>
            <person name="Feckova L."/>
            <person name="Rezuchova B."/>
            <person name="Mingyar E."/>
            <person name="Csolleiova D."/>
            <person name="Bekeova C."/>
            <person name="Winkler A."/>
            <person name="Sevcikova B."/>
            <person name="Kalinowski J."/>
            <person name="Kormanec J."/>
            <person name="Ruckert C."/>
        </authorList>
    </citation>
    <scope>NUCLEOTIDE SEQUENCE [LARGE SCALE GENOMIC DNA]</scope>
    <source>
        <strain evidence="4 5">CCM 3239</strain>
    </source>
</reference>
<name>A0A2K8PHF0_STRLA</name>
<gene>
    <name evidence="4" type="primary">yvoA1</name>
    <name evidence="4" type="ORF">SLAV_16715</name>
</gene>
<dbReference type="SMART" id="SM00345">
    <property type="entry name" value="HTH_GNTR"/>
    <property type="match status" value="1"/>
</dbReference>
<dbReference type="Gene3D" id="1.10.10.10">
    <property type="entry name" value="Winged helix-like DNA-binding domain superfamily/Winged helix DNA-binding domain"/>
    <property type="match status" value="1"/>
</dbReference>
<evidence type="ECO:0000256" key="2">
    <source>
        <dbReference type="ARBA" id="ARBA00023125"/>
    </source>
</evidence>
<evidence type="ECO:0000256" key="3">
    <source>
        <dbReference type="ARBA" id="ARBA00023163"/>
    </source>
</evidence>
<dbReference type="InterPro" id="IPR050679">
    <property type="entry name" value="Bact_HTH_transcr_reg"/>
</dbReference>
<organism evidence="4 5">
    <name type="scientific">Streptomyces lavendulae subsp. lavendulae</name>
    <dbReference type="NCBI Taxonomy" id="58340"/>
    <lineage>
        <taxon>Bacteria</taxon>
        <taxon>Bacillati</taxon>
        <taxon>Actinomycetota</taxon>
        <taxon>Actinomycetes</taxon>
        <taxon>Kitasatosporales</taxon>
        <taxon>Streptomycetaceae</taxon>
        <taxon>Streptomyces</taxon>
    </lineage>
</organism>
<dbReference type="GO" id="GO:0045892">
    <property type="term" value="P:negative regulation of DNA-templated transcription"/>
    <property type="evidence" value="ECO:0007669"/>
    <property type="project" value="TreeGrafter"/>
</dbReference>
<keyword evidence="5" id="KW-1185">Reference proteome</keyword>
<sequence length="256" mass="27154">MPLLKYEHIAESLRRRVADGEFGPGDLLPSSRDLCEQWAVSRATAIKAMEVLRADGLVVPHQGRGFVVTQAPLARPAGGRGTGTSRLQGAAPYRRLGTPEMLVPPSHVADALGLAPGLRALHRARLILAEDGGPHSHVAAWFPPEIADACPRLHQNGPIAEGTTHYVRRTTGRLPVSGTDTTSVRLATTAEAELLQVKRPCAVAVVLHTAHDAAGGVLVCEEGVTPEGLWERTDNYAMGQGGVTGPVHRSNLSMHA</sequence>
<dbReference type="EMBL" id="CP024985">
    <property type="protein sequence ID" value="ATZ25193.1"/>
    <property type="molecule type" value="Genomic_DNA"/>
</dbReference>
<dbReference type="KEGG" id="slx:SLAV_16715"/>
<dbReference type="InterPro" id="IPR036390">
    <property type="entry name" value="WH_DNA-bd_sf"/>
</dbReference>
<dbReference type="RefSeq" id="WP_051841267.1">
    <property type="nucleotide sequence ID" value="NZ_CP024985.1"/>
</dbReference>
<proteinExistence type="predicted"/>
<evidence type="ECO:0000256" key="1">
    <source>
        <dbReference type="ARBA" id="ARBA00023015"/>
    </source>
</evidence>
<dbReference type="Pfam" id="PF07702">
    <property type="entry name" value="UTRA"/>
    <property type="match status" value="1"/>
</dbReference>
<dbReference type="InterPro" id="IPR028978">
    <property type="entry name" value="Chorismate_lyase_/UTRA_dom_sf"/>
</dbReference>
<dbReference type="GO" id="GO:0003677">
    <property type="term" value="F:DNA binding"/>
    <property type="evidence" value="ECO:0007669"/>
    <property type="project" value="UniProtKB-KW"/>
</dbReference>
<dbReference type="GeneID" id="49384388"/>
<keyword evidence="3" id="KW-0804">Transcription</keyword>
<dbReference type="OrthoDB" id="3192286at2"/>
<protein>
    <submittedName>
        <fullName evidence="4">HTH-type transcriptional repressor YvoA</fullName>
    </submittedName>
</protein>
<dbReference type="SUPFAM" id="SSF64288">
    <property type="entry name" value="Chorismate lyase-like"/>
    <property type="match status" value="1"/>
</dbReference>
<keyword evidence="1" id="KW-0805">Transcription regulation</keyword>
<dbReference type="InterPro" id="IPR036388">
    <property type="entry name" value="WH-like_DNA-bd_sf"/>
</dbReference>
<dbReference type="PANTHER" id="PTHR44846">
    <property type="entry name" value="MANNOSYL-D-GLYCERATE TRANSPORT/METABOLISM SYSTEM REPRESSOR MNGR-RELATED"/>
    <property type="match status" value="1"/>
</dbReference>
<dbReference type="PANTHER" id="PTHR44846:SF17">
    <property type="entry name" value="GNTR-FAMILY TRANSCRIPTIONAL REGULATOR"/>
    <property type="match status" value="1"/>
</dbReference>
<keyword evidence="2" id="KW-0238">DNA-binding</keyword>
<dbReference type="AlphaFoldDB" id="A0A2K8PHF0"/>
<dbReference type="SMART" id="SM00866">
    <property type="entry name" value="UTRA"/>
    <property type="match status" value="1"/>
</dbReference>
<dbReference type="CDD" id="cd07377">
    <property type="entry name" value="WHTH_GntR"/>
    <property type="match status" value="1"/>
</dbReference>
<evidence type="ECO:0000313" key="5">
    <source>
        <dbReference type="Proteomes" id="UP000231791"/>
    </source>
</evidence>
<dbReference type="InterPro" id="IPR011663">
    <property type="entry name" value="UTRA"/>
</dbReference>